<evidence type="ECO:0000256" key="7">
    <source>
        <dbReference type="SAM" id="Phobius"/>
    </source>
</evidence>
<evidence type="ECO:0000256" key="2">
    <source>
        <dbReference type="ARBA" id="ARBA00022475"/>
    </source>
</evidence>
<gene>
    <name evidence="8" type="ORF">EH165_01860</name>
</gene>
<keyword evidence="2" id="KW-1003">Cell membrane</keyword>
<feature type="compositionally biased region" description="Low complexity" evidence="6">
    <location>
        <begin position="50"/>
        <end position="61"/>
    </location>
</feature>
<feature type="compositionally biased region" description="Basic and acidic residues" evidence="6">
    <location>
        <begin position="32"/>
        <end position="45"/>
    </location>
</feature>
<evidence type="ECO:0000256" key="1">
    <source>
        <dbReference type="ARBA" id="ARBA00004651"/>
    </source>
</evidence>
<protein>
    <submittedName>
        <fullName evidence="8">UPF0104 family protein</fullName>
    </submittedName>
</protein>
<organism evidence="8 9">
    <name type="scientific">Nakamurella antarctica</name>
    <dbReference type="NCBI Taxonomy" id="1902245"/>
    <lineage>
        <taxon>Bacteria</taxon>
        <taxon>Bacillati</taxon>
        <taxon>Actinomycetota</taxon>
        <taxon>Actinomycetes</taxon>
        <taxon>Nakamurellales</taxon>
        <taxon>Nakamurellaceae</taxon>
        <taxon>Nakamurella</taxon>
    </lineage>
</organism>
<keyword evidence="9" id="KW-1185">Reference proteome</keyword>
<feature type="transmembrane region" description="Helical" evidence="7">
    <location>
        <begin position="273"/>
        <end position="294"/>
    </location>
</feature>
<reference evidence="8 9" key="2">
    <citation type="submission" date="2018-12" db="EMBL/GenBank/DDBJ databases">
        <title>Nakamurella antarcticus sp. nov., isolated from Antarctica South Shetland Islands soil.</title>
        <authorList>
            <person name="Peng F."/>
        </authorList>
    </citation>
    <scope>NUCLEOTIDE SEQUENCE [LARGE SCALE GENOMIC DNA]</scope>
    <source>
        <strain evidence="8 9">S14-144</strain>
    </source>
</reference>
<feature type="transmembrane region" description="Helical" evidence="7">
    <location>
        <begin position="159"/>
        <end position="175"/>
    </location>
</feature>
<reference evidence="8 9" key="1">
    <citation type="submission" date="2018-11" db="EMBL/GenBank/DDBJ databases">
        <authorList>
            <person name="Da X."/>
        </authorList>
    </citation>
    <scope>NUCLEOTIDE SEQUENCE [LARGE SCALE GENOMIC DNA]</scope>
    <source>
        <strain evidence="8 9">S14-144</strain>
    </source>
</reference>
<name>A0A3G8ZSP4_9ACTN</name>
<evidence type="ECO:0000256" key="6">
    <source>
        <dbReference type="SAM" id="MobiDB-lite"/>
    </source>
</evidence>
<comment type="subcellular location">
    <subcellularLocation>
        <location evidence="1">Cell membrane</location>
        <topology evidence="1">Multi-pass membrane protein</topology>
    </subcellularLocation>
</comment>
<feature type="transmembrane region" description="Helical" evidence="7">
    <location>
        <begin position="196"/>
        <end position="218"/>
    </location>
</feature>
<proteinExistence type="predicted"/>
<dbReference type="Pfam" id="PF03706">
    <property type="entry name" value="LPG_synthase_TM"/>
    <property type="match status" value="1"/>
</dbReference>
<dbReference type="NCBIfam" id="TIGR00374">
    <property type="entry name" value="flippase-like domain"/>
    <property type="match status" value="1"/>
</dbReference>
<dbReference type="KEGG" id="nak:EH165_01860"/>
<keyword evidence="3 7" id="KW-0812">Transmembrane</keyword>
<feature type="transmembrane region" description="Helical" evidence="7">
    <location>
        <begin position="238"/>
        <end position="261"/>
    </location>
</feature>
<evidence type="ECO:0000256" key="3">
    <source>
        <dbReference type="ARBA" id="ARBA00022692"/>
    </source>
</evidence>
<dbReference type="GO" id="GO:0005886">
    <property type="term" value="C:plasma membrane"/>
    <property type="evidence" value="ECO:0007669"/>
    <property type="project" value="UniProtKB-SubCell"/>
</dbReference>
<keyword evidence="4 7" id="KW-1133">Transmembrane helix</keyword>
<feature type="transmembrane region" description="Helical" evidence="7">
    <location>
        <begin position="421"/>
        <end position="440"/>
    </location>
</feature>
<dbReference type="PANTHER" id="PTHR39087">
    <property type="entry name" value="UPF0104 MEMBRANE PROTEIN MJ1595"/>
    <property type="match status" value="1"/>
</dbReference>
<dbReference type="AlphaFoldDB" id="A0A3G8ZSP4"/>
<dbReference type="InterPro" id="IPR022791">
    <property type="entry name" value="L-PG_synthase/AglD"/>
</dbReference>
<accession>A0A3G8ZSP4</accession>
<dbReference type="PANTHER" id="PTHR39087:SF2">
    <property type="entry name" value="UPF0104 MEMBRANE PROTEIN MJ1595"/>
    <property type="match status" value="1"/>
</dbReference>
<feature type="region of interest" description="Disordered" evidence="6">
    <location>
        <begin position="32"/>
        <end position="112"/>
    </location>
</feature>
<evidence type="ECO:0000313" key="9">
    <source>
        <dbReference type="Proteomes" id="UP000268084"/>
    </source>
</evidence>
<dbReference type="OrthoDB" id="3616971at2"/>
<dbReference type="Proteomes" id="UP000268084">
    <property type="component" value="Chromosome"/>
</dbReference>
<evidence type="ECO:0000313" key="8">
    <source>
        <dbReference type="EMBL" id="AZI57096.1"/>
    </source>
</evidence>
<feature type="transmembrane region" description="Helical" evidence="7">
    <location>
        <begin position="121"/>
        <end position="139"/>
    </location>
</feature>
<keyword evidence="5 7" id="KW-0472">Membrane</keyword>
<sequence length="458" mass="49220">MGQITRHYFLFWHTPAPNSVCEVTAPLVSVHDQRVTTERSEDRGTGAHSAAPIEAAPIEAPDTPLEGNSSAPQGTFLEPAPNPAIRKGSWDDRWPVDGASPASTPPTDPQARAAKPAWRKCLNIIIVVAAVAVVFFVLRGKLPSLASIGAALQKARWEWIVVAAICTAASISLFAEQQRQLLKAFETRITRRRTTAITYASTALTNSLPAGAAVSAGFSFNQYRAAGASRATAATVMVLSGLISIATLVLLYLVVLSATAATSFITLVTENRALIIVIAVIFVVLVAVILRRAIRGPASLDGIRSTPRLDQFEIKWPKIAGIIRDGRETLRQAKHVKFKEWMWAILATSGKWALEGVCLLMCCLAFDIQIDLLQLAGLYLSVQLVRQIPLTPGGIGPVETALLVGLLTYGAGYGTATAAVLIYRVLSAWIIIPIGFALLAEMKRRDARREAASTAELV</sequence>
<evidence type="ECO:0000256" key="5">
    <source>
        <dbReference type="ARBA" id="ARBA00023136"/>
    </source>
</evidence>
<evidence type="ECO:0000256" key="4">
    <source>
        <dbReference type="ARBA" id="ARBA00022989"/>
    </source>
</evidence>
<dbReference type="EMBL" id="CP034170">
    <property type="protein sequence ID" value="AZI57096.1"/>
    <property type="molecule type" value="Genomic_DNA"/>
</dbReference>